<dbReference type="Pfam" id="PF09347">
    <property type="entry name" value="DUF1989"/>
    <property type="match status" value="1"/>
</dbReference>
<organism evidence="2 3">
    <name type="scientific">Mycolicibacterium mucogenicum</name>
    <name type="common">Mycobacterium mucogenicum</name>
    <dbReference type="NCBI Taxonomy" id="56689"/>
    <lineage>
        <taxon>Bacteria</taxon>
        <taxon>Bacillati</taxon>
        <taxon>Actinomycetota</taxon>
        <taxon>Actinomycetes</taxon>
        <taxon>Mycobacteriales</taxon>
        <taxon>Mycobacteriaceae</taxon>
        <taxon>Mycolicibacterium</taxon>
    </lineage>
</organism>
<evidence type="ECO:0000313" key="3">
    <source>
        <dbReference type="Proteomes" id="UP000093898"/>
    </source>
</evidence>
<dbReference type="AlphaFoldDB" id="A0A1A3GVT9"/>
<evidence type="ECO:0000313" key="2">
    <source>
        <dbReference type="EMBL" id="OBJ39945.1"/>
    </source>
</evidence>
<evidence type="ECO:0000259" key="1">
    <source>
        <dbReference type="Pfam" id="PF09347"/>
    </source>
</evidence>
<protein>
    <recommendedName>
        <fullName evidence="1">DUF1989 domain-containing protein</fullName>
    </recommendedName>
</protein>
<proteinExistence type="predicted"/>
<sequence length="200" mass="21573">MKKTVLEIPGGHGKAIAVEAGNVLKIVNLHGTQVVDFWAHNSEDRSEYLALGQCREVMERIYFAVGDTLISNRYNPMLTIVGDDTGIRHDTLIAPCSSAMYQFLGCPPGHRSCTANYHAAFSEGALVDPPQPWNLFMTATVGTSGAIAYSRPPLRPGMSVTVEALMNLTVVLSACPDDHYPTNGGDGTPRPVAAEIWCRA</sequence>
<dbReference type="EMBL" id="LZLC01000165">
    <property type="protein sequence ID" value="OBJ39945.1"/>
    <property type="molecule type" value="Genomic_DNA"/>
</dbReference>
<name>A0A1A3GVT9_MYCMU</name>
<comment type="caution">
    <text evidence="2">The sequence shown here is derived from an EMBL/GenBank/DDBJ whole genome shotgun (WGS) entry which is preliminary data.</text>
</comment>
<gene>
    <name evidence="2" type="ORF">A5630_26580</name>
</gene>
<dbReference type="PANTHER" id="PTHR31527:SF0">
    <property type="entry name" value="RE64534P"/>
    <property type="match status" value="1"/>
</dbReference>
<dbReference type="InterPro" id="IPR018959">
    <property type="entry name" value="DUF1989"/>
</dbReference>
<accession>A0A1A3GVT9</accession>
<dbReference type="PANTHER" id="PTHR31527">
    <property type="entry name" value="RE64534P"/>
    <property type="match status" value="1"/>
</dbReference>
<dbReference type="Proteomes" id="UP000093898">
    <property type="component" value="Unassembled WGS sequence"/>
</dbReference>
<feature type="domain" description="DUF1989" evidence="1">
    <location>
        <begin position="7"/>
        <end position="168"/>
    </location>
</feature>
<reference evidence="3" key="1">
    <citation type="submission" date="2016-06" db="EMBL/GenBank/DDBJ databases">
        <authorList>
            <person name="Sutton G."/>
            <person name="Brinkac L."/>
            <person name="Sanka R."/>
            <person name="Adams M."/>
            <person name="Lau E."/>
            <person name="Garcia-Basteiro A."/>
            <person name="Lopez-Varela E."/>
            <person name="Palencia S."/>
        </authorList>
    </citation>
    <scope>NUCLEOTIDE SEQUENCE [LARGE SCALE GENOMIC DNA]</scope>
    <source>
        <strain evidence="3">1127319.6</strain>
    </source>
</reference>